<evidence type="ECO:0000256" key="1">
    <source>
        <dbReference type="SAM" id="MobiDB-lite"/>
    </source>
</evidence>
<dbReference type="PANTHER" id="PTHR43861:SF1">
    <property type="entry name" value="TRANS-ACONITATE 2-METHYLTRANSFERASE"/>
    <property type="match status" value="1"/>
</dbReference>
<feature type="domain" description="Methyltransferase type 11" evidence="2">
    <location>
        <begin position="65"/>
        <end position="160"/>
    </location>
</feature>
<dbReference type="SUPFAM" id="SSF53335">
    <property type="entry name" value="S-adenosyl-L-methionine-dependent methyltransferases"/>
    <property type="match status" value="1"/>
</dbReference>
<dbReference type="InterPro" id="IPR013783">
    <property type="entry name" value="Ig-like_fold"/>
</dbReference>
<dbReference type="EMBL" id="BJFL01000003">
    <property type="protein sequence ID" value="GDY29541.1"/>
    <property type="molecule type" value="Genomic_DNA"/>
</dbReference>
<dbReference type="Pfam" id="PF08241">
    <property type="entry name" value="Methyltransf_11"/>
    <property type="match status" value="1"/>
</dbReference>
<feature type="compositionally biased region" description="Low complexity" evidence="1">
    <location>
        <begin position="303"/>
        <end position="314"/>
    </location>
</feature>
<evidence type="ECO:0000259" key="2">
    <source>
        <dbReference type="Pfam" id="PF08241"/>
    </source>
</evidence>
<dbReference type="Gene3D" id="2.60.40.10">
    <property type="entry name" value="Immunoglobulins"/>
    <property type="match status" value="1"/>
</dbReference>
<dbReference type="PANTHER" id="PTHR43861">
    <property type="entry name" value="TRANS-ACONITATE 2-METHYLTRANSFERASE-RELATED"/>
    <property type="match status" value="1"/>
</dbReference>
<dbReference type="GO" id="GO:0008757">
    <property type="term" value="F:S-adenosylmethionine-dependent methyltransferase activity"/>
    <property type="evidence" value="ECO:0007669"/>
    <property type="project" value="InterPro"/>
</dbReference>
<keyword evidence="4" id="KW-1185">Reference proteome</keyword>
<evidence type="ECO:0000313" key="3">
    <source>
        <dbReference type="EMBL" id="GDY29541.1"/>
    </source>
</evidence>
<sequence length="371" mass="40207">MALDRLRTTWETLGRDDPLWAVLSDPARRGGRWDLEEFLDTGREHGEMIRRVVAGAGLSLGDLVLDFGCGVGRLSNALAELGPRVVGVDIADSMIEHARRVVRHPDRIEFVHYDGRALPFPDDHFDSAASLMVLQHARPAVQLGCLLELQRVVRPGGVLLLQIPSRPRRPEPLHPAAYRARLDLLDPPATARPGERITLRVQVTNESVHAWPADRRINLGNHWWAGGEMVVRDDGRSPLPAELAPGQSTELDLHVSAPDAEGPVDLEVDLVQEFVAWWADVGSGTARAGVTVTAAPPSDTNEAAATAAGVPVPGGTAGSETAEDTGGMEMHGLHTDLVRSLFAHCGSRVMLAEPDQMAGPEWESFTYLIQV</sequence>
<reference evidence="4" key="1">
    <citation type="submission" date="2019-04" db="EMBL/GenBank/DDBJ databases">
        <title>Draft genome sequence of Pseudonocardiaceae bacterium SL3-2-4.</title>
        <authorList>
            <person name="Ningsih F."/>
            <person name="Yokota A."/>
            <person name="Sakai Y."/>
            <person name="Nanatani K."/>
            <person name="Yabe S."/>
            <person name="Oetari A."/>
            <person name="Sjamsuridzal W."/>
        </authorList>
    </citation>
    <scope>NUCLEOTIDE SEQUENCE [LARGE SCALE GENOMIC DNA]</scope>
    <source>
        <strain evidence="4">SL3-2-4</strain>
    </source>
</reference>
<dbReference type="CDD" id="cd02440">
    <property type="entry name" value="AdoMet_MTases"/>
    <property type="match status" value="1"/>
</dbReference>
<feature type="region of interest" description="Disordered" evidence="1">
    <location>
        <begin position="297"/>
        <end position="327"/>
    </location>
</feature>
<proteinExistence type="predicted"/>
<protein>
    <recommendedName>
        <fullName evidence="2">Methyltransferase type 11 domain-containing protein</fullName>
    </recommendedName>
</protein>
<organism evidence="3 4">
    <name type="scientific">Gandjariella thermophila</name>
    <dbReference type="NCBI Taxonomy" id="1931992"/>
    <lineage>
        <taxon>Bacteria</taxon>
        <taxon>Bacillati</taxon>
        <taxon>Actinomycetota</taxon>
        <taxon>Actinomycetes</taxon>
        <taxon>Pseudonocardiales</taxon>
        <taxon>Pseudonocardiaceae</taxon>
        <taxon>Gandjariella</taxon>
    </lineage>
</organism>
<dbReference type="InterPro" id="IPR013216">
    <property type="entry name" value="Methyltransf_11"/>
</dbReference>
<gene>
    <name evidence="3" type="ORF">GTS_11740</name>
</gene>
<dbReference type="RefSeq" id="WP_137812678.1">
    <property type="nucleotide sequence ID" value="NZ_BJFL01000003.1"/>
</dbReference>
<name>A0A4D4IZ59_9PSEU</name>
<dbReference type="AlphaFoldDB" id="A0A4D4IZ59"/>
<dbReference type="OrthoDB" id="1853779at2"/>
<dbReference type="Gene3D" id="3.40.50.150">
    <property type="entry name" value="Vaccinia Virus protein VP39"/>
    <property type="match status" value="1"/>
</dbReference>
<dbReference type="Proteomes" id="UP000298860">
    <property type="component" value="Unassembled WGS sequence"/>
</dbReference>
<evidence type="ECO:0000313" key="4">
    <source>
        <dbReference type="Proteomes" id="UP000298860"/>
    </source>
</evidence>
<dbReference type="GO" id="GO:0005975">
    <property type="term" value="P:carbohydrate metabolic process"/>
    <property type="evidence" value="ECO:0007669"/>
    <property type="project" value="UniProtKB-ARBA"/>
</dbReference>
<comment type="caution">
    <text evidence="3">The sequence shown here is derived from an EMBL/GenBank/DDBJ whole genome shotgun (WGS) entry which is preliminary data.</text>
</comment>
<dbReference type="InterPro" id="IPR029063">
    <property type="entry name" value="SAM-dependent_MTases_sf"/>
</dbReference>
<accession>A0A4D4IZ59</accession>